<dbReference type="PANTHER" id="PTHR14363:SF17">
    <property type="entry name" value="HEPARANASE-LIKE PROTEIN 3"/>
    <property type="match status" value="1"/>
</dbReference>
<comment type="subcellular location">
    <subcellularLocation>
        <location evidence="9">Lysosome membrane</location>
        <topology evidence="9">Peripheral membrane protein</topology>
    </subcellularLocation>
    <subcellularLocation>
        <location evidence="1">Secreted</location>
    </subcellularLocation>
</comment>
<dbReference type="GO" id="GO:0009505">
    <property type="term" value="C:plant-type cell wall"/>
    <property type="evidence" value="ECO:0007669"/>
    <property type="project" value="TreeGrafter"/>
</dbReference>
<name>A0A2I0APP8_9ASPA</name>
<evidence type="ECO:0000256" key="4">
    <source>
        <dbReference type="ARBA" id="ARBA00022729"/>
    </source>
</evidence>
<comment type="similarity">
    <text evidence="2">Belongs to the glycosyl hydrolase 79 family.</text>
</comment>
<evidence type="ECO:0000256" key="8">
    <source>
        <dbReference type="ARBA" id="ARBA00023228"/>
    </source>
</evidence>
<dbReference type="InterPro" id="IPR005199">
    <property type="entry name" value="Glyco_hydro_79"/>
</dbReference>
<dbReference type="GO" id="GO:0005765">
    <property type="term" value="C:lysosomal membrane"/>
    <property type="evidence" value="ECO:0007669"/>
    <property type="project" value="UniProtKB-SubCell"/>
</dbReference>
<dbReference type="Proteomes" id="UP000236161">
    <property type="component" value="Unassembled WGS sequence"/>
</dbReference>
<feature type="signal peptide" evidence="11">
    <location>
        <begin position="1"/>
        <end position="21"/>
    </location>
</feature>
<comment type="function">
    <text evidence="10">Endoglycosidase which is a cell surface and extracellular matrix-degrading enzyme. Cleaves heparan sulfate proteoglycans (HSPGs) into heparan sulfate side chains and core proteoglycans.</text>
</comment>
<evidence type="ECO:0000256" key="3">
    <source>
        <dbReference type="ARBA" id="ARBA00022525"/>
    </source>
</evidence>
<evidence type="ECO:0000313" key="12">
    <source>
        <dbReference type="EMBL" id="PKA57528.1"/>
    </source>
</evidence>
<protein>
    <submittedName>
        <fullName evidence="12">Heparanase-like protein 3</fullName>
        <ecNumber evidence="12">3.2.1.166</ecNumber>
    </submittedName>
</protein>
<gene>
    <name evidence="12" type="ORF">AXF42_Ash021308</name>
</gene>
<dbReference type="EC" id="3.2.1.166" evidence="12"/>
<evidence type="ECO:0000256" key="2">
    <source>
        <dbReference type="ARBA" id="ARBA00009800"/>
    </source>
</evidence>
<accession>A0A2I0APP8</accession>
<evidence type="ECO:0000256" key="1">
    <source>
        <dbReference type="ARBA" id="ARBA00004613"/>
    </source>
</evidence>
<evidence type="ECO:0000256" key="5">
    <source>
        <dbReference type="ARBA" id="ARBA00022801"/>
    </source>
</evidence>
<organism evidence="12 13">
    <name type="scientific">Apostasia shenzhenica</name>
    <dbReference type="NCBI Taxonomy" id="1088818"/>
    <lineage>
        <taxon>Eukaryota</taxon>
        <taxon>Viridiplantae</taxon>
        <taxon>Streptophyta</taxon>
        <taxon>Embryophyta</taxon>
        <taxon>Tracheophyta</taxon>
        <taxon>Spermatophyta</taxon>
        <taxon>Magnoliopsida</taxon>
        <taxon>Liliopsida</taxon>
        <taxon>Asparagales</taxon>
        <taxon>Orchidaceae</taxon>
        <taxon>Apostasioideae</taxon>
        <taxon>Apostasia</taxon>
    </lineage>
</organism>
<dbReference type="InterPro" id="IPR017853">
    <property type="entry name" value="GH"/>
</dbReference>
<dbReference type="FunFam" id="3.20.20.80:FF:000023">
    <property type="entry name" value="heparanase-like protein 3"/>
    <property type="match status" value="1"/>
</dbReference>
<dbReference type="PANTHER" id="PTHR14363">
    <property type="entry name" value="HEPARANASE-RELATED"/>
    <property type="match status" value="1"/>
</dbReference>
<evidence type="ECO:0000256" key="10">
    <source>
        <dbReference type="ARBA" id="ARBA00055929"/>
    </source>
</evidence>
<reference evidence="12 13" key="1">
    <citation type="journal article" date="2017" name="Nature">
        <title>The Apostasia genome and the evolution of orchids.</title>
        <authorList>
            <person name="Zhang G.Q."/>
            <person name="Liu K.W."/>
            <person name="Li Z."/>
            <person name="Lohaus R."/>
            <person name="Hsiao Y.Y."/>
            <person name="Niu S.C."/>
            <person name="Wang J.Y."/>
            <person name="Lin Y.C."/>
            <person name="Xu Q."/>
            <person name="Chen L.J."/>
            <person name="Yoshida K."/>
            <person name="Fujiwara S."/>
            <person name="Wang Z.W."/>
            <person name="Zhang Y.Q."/>
            <person name="Mitsuda N."/>
            <person name="Wang M."/>
            <person name="Liu G.H."/>
            <person name="Pecoraro L."/>
            <person name="Huang H.X."/>
            <person name="Xiao X.J."/>
            <person name="Lin M."/>
            <person name="Wu X.Y."/>
            <person name="Wu W.L."/>
            <person name="Chen Y.Y."/>
            <person name="Chang S.B."/>
            <person name="Sakamoto S."/>
            <person name="Ohme-Takagi M."/>
            <person name="Yagi M."/>
            <person name="Zeng S.J."/>
            <person name="Shen C.Y."/>
            <person name="Yeh C.M."/>
            <person name="Luo Y.B."/>
            <person name="Tsai W.C."/>
            <person name="Van de Peer Y."/>
            <person name="Liu Z.J."/>
        </authorList>
    </citation>
    <scope>NUCLEOTIDE SEQUENCE [LARGE SCALE GENOMIC DNA]</scope>
    <source>
        <strain evidence="13">cv. Shenzhen</strain>
        <tissue evidence="12">Stem</tissue>
    </source>
</reference>
<keyword evidence="6" id="KW-0472">Membrane</keyword>
<sequence length="521" mass="57612">MAGSFLRTAALYLMAFLLVHSQAGSHRVSAGTAVVDGSAHIAATGEDFICANLDWWPEEKCDYGTCSWGRTSILNLDLNSILLKAVKAFSPLMLRLGGSLQDMVIYDTGNTEHHCRPFVENDSELWGFSEGCLSMSRWDQLNEFIQNAGAKYIFGLNALNGRVTMPDGSLGGPWNHANAASLIRYTANKGYNITGWELGNELSGKGWKARINVAQYASDVKTLKSIIEWIYKGHLFKPLVIAPGGNFEANWYSQLIHETESSHSLDVVSHHLYTLGPGSDEHLVEKILEPSFLDRNVSTFRDLRDILRHAGTSATAWVSESGGAYKSGRHLVTDAFASSFWYVDQLGKSAVYDTKTYCRQTLIGGNYGLLNTHTFKPNPDYYSALLWHRLMGQKVLSTDFIGSKMIRAYAHCARESKGLSIVFLNLDKTTTEQVEIQMKPGDQVQGGETADETREEYHLKAEDGELHSQNVLLNGKILLADSDGNIPILEPIKVDASKPIYVHPLSIVFAHIPSIHPPACL</sequence>
<keyword evidence="4 11" id="KW-0732">Signal</keyword>
<dbReference type="AlphaFoldDB" id="A0A2I0APP8"/>
<feature type="chain" id="PRO_5014174779" evidence="11">
    <location>
        <begin position="22"/>
        <end position="521"/>
    </location>
</feature>
<dbReference type="SUPFAM" id="SSF51445">
    <property type="entry name" value="(Trans)glycosidases"/>
    <property type="match status" value="1"/>
</dbReference>
<evidence type="ECO:0000256" key="9">
    <source>
        <dbReference type="ARBA" id="ARBA00023765"/>
    </source>
</evidence>
<dbReference type="OrthoDB" id="780629at2759"/>
<dbReference type="GO" id="GO:0004566">
    <property type="term" value="F:beta-glucuronidase activity"/>
    <property type="evidence" value="ECO:0007669"/>
    <property type="project" value="TreeGrafter"/>
</dbReference>
<keyword evidence="5 12" id="KW-0378">Hydrolase</keyword>
<keyword evidence="12" id="KW-0326">Glycosidase</keyword>
<evidence type="ECO:0000256" key="11">
    <source>
        <dbReference type="SAM" id="SignalP"/>
    </source>
</evidence>
<dbReference type="Gene3D" id="3.20.20.80">
    <property type="entry name" value="Glycosidases"/>
    <property type="match status" value="1"/>
</dbReference>
<keyword evidence="3" id="KW-0964">Secreted</keyword>
<evidence type="ECO:0000313" key="13">
    <source>
        <dbReference type="Proteomes" id="UP000236161"/>
    </source>
</evidence>
<dbReference type="Pfam" id="PF03662">
    <property type="entry name" value="Glyco_hydro_79n"/>
    <property type="match status" value="1"/>
</dbReference>
<evidence type="ECO:0000256" key="7">
    <source>
        <dbReference type="ARBA" id="ARBA00023180"/>
    </source>
</evidence>
<dbReference type="GO" id="GO:0005576">
    <property type="term" value="C:extracellular region"/>
    <property type="evidence" value="ECO:0007669"/>
    <property type="project" value="UniProtKB-SubCell"/>
</dbReference>
<proteinExistence type="inferred from homology"/>
<evidence type="ECO:0000256" key="6">
    <source>
        <dbReference type="ARBA" id="ARBA00023136"/>
    </source>
</evidence>
<dbReference type="EMBL" id="KZ451965">
    <property type="protein sequence ID" value="PKA57528.1"/>
    <property type="molecule type" value="Genomic_DNA"/>
</dbReference>
<keyword evidence="8" id="KW-0458">Lysosome</keyword>
<keyword evidence="13" id="KW-1185">Reference proteome</keyword>
<keyword evidence="7" id="KW-0325">Glycoprotein</keyword>